<dbReference type="EMBL" id="HBHZ01004672">
    <property type="protein sequence ID" value="CAE0190527.1"/>
    <property type="molecule type" value="Transcribed_RNA"/>
</dbReference>
<feature type="compositionally biased region" description="Acidic residues" evidence="4">
    <location>
        <begin position="1"/>
        <end position="12"/>
    </location>
</feature>
<dbReference type="PANTHER" id="PTHR21681">
    <property type="entry name" value="EUKARYOTIC TRANSLATION INITIATION FACTOR 3 SUBUNIT J"/>
    <property type="match status" value="1"/>
</dbReference>
<feature type="compositionally biased region" description="Acidic residues" evidence="4">
    <location>
        <begin position="196"/>
        <end position="211"/>
    </location>
</feature>
<keyword evidence="2 6" id="KW-0396">Initiation factor</keyword>
<feature type="compositionally biased region" description="Acidic residues" evidence="4">
    <location>
        <begin position="24"/>
        <end position="33"/>
    </location>
</feature>
<dbReference type="Gene3D" id="1.10.246.60">
    <property type="entry name" value="Eukaryotic translation initiation factor 3 like domains"/>
    <property type="match status" value="1"/>
</dbReference>
<reference evidence="6 7" key="2">
    <citation type="submission" date="2024-03" db="EMBL/GenBank/DDBJ databases">
        <title>Complete genome sequence of the green alga Chloropicon roscoffensis RCC1871.</title>
        <authorList>
            <person name="Lemieux C."/>
            <person name="Pombert J.-F."/>
            <person name="Otis C."/>
            <person name="Turmel M."/>
        </authorList>
    </citation>
    <scope>NUCLEOTIDE SEQUENCE [LARGE SCALE GENOMIC DNA]</scope>
    <source>
        <strain evidence="6 7">RCC1871</strain>
    </source>
</reference>
<reference evidence="5" key="1">
    <citation type="submission" date="2021-01" db="EMBL/GenBank/DDBJ databases">
        <authorList>
            <person name="Corre E."/>
            <person name="Pelletier E."/>
            <person name="Niang G."/>
            <person name="Scheremetjew M."/>
            <person name="Finn R."/>
            <person name="Kale V."/>
            <person name="Holt S."/>
            <person name="Cochrane G."/>
            <person name="Meng A."/>
            <person name="Brown T."/>
            <person name="Cohen L."/>
        </authorList>
    </citation>
    <scope>NUCLEOTIDE SEQUENCE</scope>
    <source>
        <strain evidence="5">RCC1871</strain>
    </source>
</reference>
<feature type="compositionally biased region" description="Basic and acidic residues" evidence="4">
    <location>
        <begin position="47"/>
        <end position="57"/>
    </location>
</feature>
<dbReference type="GO" id="GO:0005852">
    <property type="term" value="C:eukaryotic translation initiation factor 3 complex"/>
    <property type="evidence" value="ECO:0007669"/>
    <property type="project" value="InterPro"/>
</dbReference>
<name>A0A7S3CA75_9CHLO</name>
<dbReference type="PANTHER" id="PTHR21681:SF0">
    <property type="entry name" value="EUKARYOTIC TRANSLATION INITIATION FACTOR 3 SUBUNIT J"/>
    <property type="match status" value="1"/>
</dbReference>
<evidence type="ECO:0000256" key="3">
    <source>
        <dbReference type="ARBA" id="ARBA00022917"/>
    </source>
</evidence>
<evidence type="ECO:0000313" key="6">
    <source>
        <dbReference type="EMBL" id="WZN58726.1"/>
    </source>
</evidence>
<dbReference type="Pfam" id="PF08597">
    <property type="entry name" value="eIF3_subunit"/>
    <property type="match status" value="1"/>
</dbReference>
<keyword evidence="3" id="KW-0648">Protein biosynthesis</keyword>
<accession>A0A7S3CA75</accession>
<dbReference type="AlphaFoldDB" id="A0A7S3CA75"/>
<evidence type="ECO:0000256" key="1">
    <source>
        <dbReference type="ARBA" id="ARBA00022490"/>
    </source>
</evidence>
<organism evidence="5">
    <name type="scientific">Chloropicon roscoffensis</name>
    <dbReference type="NCBI Taxonomy" id="1461544"/>
    <lineage>
        <taxon>Eukaryota</taxon>
        <taxon>Viridiplantae</taxon>
        <taxon>Chlorophyta</taxon>
        <taxon>Chloropicophyceae</taxon>
        <taxon>Chloropicales</taxon>
        <taxon>Chloropicaceae</taxon>
        <taxon>Chloropicon</taxon>
    </lineage>
</organism>
<dbReference type="InterPro" id="IPR013906">
    <property type="entry name" value="eIF3j"/>
</dbReference>
<feature type="region of interest" description="Disordered" evidence="4">
    <location>
        <begin position="1"/>
        <end position="62"/>
    </location>
</feature>
<dbReference type="InterPro" id="IPR023194">
    <property type="entry name" value="eIF3-like_dom_sf"/>
</dbReference>
<dbReference type="GO" id="GO:0003743">
    <property type="term" value="F:translation initiation factor activity"/>
    <property type="evidence" value="ECO:0007669"/>
    <property type="project" value="UniProtKB-KW"/>
</dbReference>
<evidence type="ECO:0000313" key="5">
    <source>
        <dbReference type="EMBL" id="CAE0190527.1"/>
    </source>
</evidence>
<evidence type="ECO:0000256" key="2">
    <source>
        <dbReference type="ARBA" id="ARBA00022540"/>
    </source>
</evidence>
<proteinExistence type="predicted"/>
<gene>
    <name evidence="5" type="ORF">CROS1456_LOCUS3617</name>
    <name evidence="6" type="ORF">HKI87_01g02500</name>
</gene>
<feature type="region of interest" description="Disordered" evidence="4">
    <location>
        <begin position="166"/>
        <end position="211"/>
    </location>
</feature>
<dbReference type="Proteomes" id="UP001472866">
    <property type="component" value="Chromosome 01"/>
</dbReference>
<evidence type="ECO:0000313" key="7">
    <source>
        <dbReference type="Proteomes" id="UP001472866"/>
    </source>
</evidence>
<keyword evidence="1" id="KW-0963">Cytoplasm</keyword>
<dbReference type="EMBL" id="CP151501">
    <property type="protein sequence ID" value="WZN58726.1"/>
    <property type="molecule type" value="Genomic_DNA"/>
</dbReference>
<keyword evidence="7" id="KW-1185">Reference proteome</keyword>
<sequence length="211" mass="24034">MDDDWDADEWEAEPLPSLGGPKFEDEDEEEEEEVVVKKKPPQKPTVKKVEKAPRNYEDPSDLFGMVDESAREELEKTTAGIRKVTVQDNKTTGSPLDDMPLKTLKNFQKYAETLVKIHVFKHRKEKHYNELVRSIIKEACMDMKSSDVKEVETFCAKLRQDRVKEEKALKEQTMKKPRGQVNAGARGGQGSYGDAGLDDAGYDSLDMDDFM</sequence>
<protein>
    <submittedName>
        <fullName evidence="6">Subunit J of translation initiation factor 3</fullName>
    </submittedName>
</protein>
<evidence type="ECO:0000256" key="4">
    <source>
        <dbReference type="SAM" id="MobiDB-lite"/>
    </source>
</evidence>